<evidence type="ECO:0000313" key="1">
    <source>
        <dbReference type="EMBL" id="KAJ3738398.1"/>
    </source>
</evidence>
<dbReference type="EMBL" id="JANVFU010000038">
    <property type="protein sequence ID" value="KAJ3738398.1"/>
    <property type="molecule type" value="Genomic_DNA"/>
</dbReference>
<reference evidence="1 2" key="1">
    <citation type="journal article" date="2023" name="Proc. Natl. Acad. Sci. U.S.A.">
        <title>A global phylogenomic analysis of the shiitake genus Lentinula.</title>
        <authorList>
            <person name="Sierra-Patev S."/>
            <person name="Min B."/>
            <person name="Naranjo-Ortiz M."/>
            <person name="Looney B."/>
            <person name="Konkel Z."/>
            <person name="Slot J.C."/>
            <person name="Sakamoto Y."/>
            <person name="Steenwyk J.L."/>
            <person name="Rokas A."/>
            <person name="Carro J."/>
            <person name="Camarero S."/>
            <person name="Ferreira P."/>
            <person name="Molpeceres G."/>
            <person name="Ruiz-Duenas F.J."/>
            <person name="Serrano A."/>
            <person name="Henrissat B."/>
            <person name="Drula E."/>
            <person name="Hughes K.W."/>
            <person name="Mata J.L."/>
            <person name="Ishikawa N.K."/>
            <person name="Vargas-Isla R."/>
            <person name="Ushijima S."/>
            <person name="Smith C.A."/>
            <person name="Donoghue J."/>
            <person name="Ahrendt S."/>
            <person name="Andreopoulos W."/>
            <person name="He G."/>
            <person name="LaButti K."/>
            <person name="Lipzen A."/>
            <person name="Ng V."/>
            <person name="Riley R."/>
            <person name="Sandor L."/>
            <person name="Barry K."/>
            <person name="Martinez A.T."/>
            <person name="Xiao Y."/>
            <person name="Gibbons J.G."/>
            <person name="Terashima K."/>
            <person name="Grigoriev I.V."/>
            <person name="Hibbett D."/>
        </authorList>
    </citation>
    <scope>NUCLEOTIDE SEQUENCE [LARGE SCALE GENOMIC DNA]</scope>
    <source>
        <strain evidence="1 2">TFB7810</strain>
    </source>
</reference>
<accession>A0A9W8NPP5</accession>
<sequence length="92" mass="10902">MAQRFVTLKPFLSMFRFSREHFFTFLLQNLDSTAAQHILALEQLNSRFYIHSSIVPGDSMDFWSGLLYFRFFLQTFISNTGSIKYLIYINTI</sequence>
<name>A0A9W8NPP5_9AGAR</name>
<comment type="caution">
    <text evidence="1">The sequence shown here is derived from an EMBL/GenBank/DDBJ whole genome shotgun (WGS) entry which is preliminary data.</text>
</comment>
<protein>
    <submittedName>
        <fullName evidence="1">Uncharacterized protein</fullName>
    </submittedName>
</protein>
<proteinExistence type="predicted"/>
<dbReference type="Proteomes" id="UP001142393">
    <property type="component" value="Unassembled WGS sequence"/>
</dbReference>
<keyword evidence="2" id="KW-1185">Reference proteome</keyword>
<evidence type="ECO:0000313" key="2">
    <source>
        <dbReference type="Proteomes" id="UP001142393"/>
    </source>
</evidence>
<gene>
    <name evidence="1" type="ORF">DFH05DRAFT_899700</name>
</gene>
<dbReference type="AlphaFoldDB" id="A0A9W8NPP5"/>
<organism evidence="1 2">
    <name type="scientific">Lentinula detonsa</name>
    <dbReference type="NCBI Taxonomy" id="2804962"/>
    <lineage>
        <taxon>Eukaryota</taxon>
        <taxon>Fungi</taxon>
        <taxon>Dikarya</taxon>
        <taxon>Basidiomycota</taxon>
        <taxon>Agaricomycotina</taxon>
        <taxon>Agaricomycetes</taxon>
        <taxon>Agaricomycetidae</taxon>
        <taxon>Agaricales</taxon>
        <taxon>Marasmiineae</taxon>
        <taxon>Omphalotaceae</taxon>
        <taxon>Lentinula</taxon>
    </lineage>
</organism>